<evidence type="ECO:0000313" key="2">
    <source>
        <dbReference type="EMBL" id="MFC3983005.1"/>
    </source>
</evidence>
<protein>
    <submittedName>
        <fullName evidence="2">Uncharacterized protein</fullName>
    </submittedName>
</protein>
<evidence type="ECO:0000256" key="1">
    <source>
        <dbReference type="SAM" id="Phobius"/>
    </source>
</evidence>
<dbReference type="RefSeq" id="WP_352015996.1">
    <property type="nucleotide sequence ID" value="NZ_JBHSBC010000022.1"/>
</dbReference>
<dbReference type="Proteomes" id="UP001595698">
    <property type="component" value="Unassembled WGS sequence"/>
</dbReference>
<feature type="transmembrane region" description="Helical" evidence="1">
    <location>
        <begin position="127"/>
        <end position="148"/>
    </location>
</feature>
<reference evidence="3" key="1">
    <citation type="journal article" date="2019" name="Int. J. Syst. Evol. Microbiol.">
        <title>The Global Catalogue of Microorganisms (GCM) 10K type strain sequencing project: providing services to taxonomists for standard genome sequencing and annotation.</title>
        <authorList>
            <consortium name="The Broad Institute Genomics Platform"/>
            <consortium name="The Broad Institute Genome Sequencing Center for Infectious Disease"/>
            <person name="Wu L."/>
            <person name="Ma J."/>
        </authorList>
    </citation>
    <scope>NUCLEOTIDE SEQUENCE [LARGE SCALE GENOMIC DNA]</scope>
    <source>
        <strain evidence="3">TBRC 7912</strain>
    </source>
</reference>
<evidence type="ECO:0000313" key="3">
    <source>
        <dbReference type="Proteomes" id="UP001595698"/>
    </source>
</evidence>
<comment type="caution">
    <text evidence="2">The sequence shown here is derived from an EMBL/GenBank/DDBJ whole genome shotgun (WGS) entry which is preliminary data.</text>
</comment>
<accession>A0ABV8F6D8</accession>
<dbReference type="EMBL" id="JBHSBC010000022">
    <property type="protein sequence ID" value="MFC3983005.1"/>
    <property type="molecule type" value="Genomic_DNA"/>
</dbReference>
<keyword evidence="1" id="KW-0812">Transmembrane</keyword>
<feature type="transmembrane region" description="Helical" evidence="1">
    <location>
        <begin position="103"/>
        <end position="120"/>
    </location>
</feature>
<keyword evidence="3" id="KW-1185">Reference proteome</keyword>
<keyword evidence="1" id="KW-0472">Membrane</keyword>
<sequence length="149" mass="15467">MSATLMVGYLGYQAVTSLMNAVLSAGLVGEPGTLLVTECRSGSGRRSLRACTGVFTYASTGDRVMVKAFSWAESSAVYPAQINAGGDRASLRGVLGVAASLPFFWFLLALCSGGLWIWYLDELVGRVAGRVCLVAAAGFLVGLFAVAAS</sequence>
<keyword evidence="1" id="KW-1133">Transmembrane helix</keyword>
<name>A0ABV8F6D8_9ACTN</name>
<gene>
    <name evidence="2" type="ORF">ACFOYY_22935</name>
</gene>
<proteinExistence type="predicted"/>
<organism evidence="2 3">
    <name type="scientific">Streptosporangium jomthongense</name>
    <dbReference type="NCBI Taxonomy" id="1193683"/>
    <lineage>
        <taxon>Bacteria</taxon>
        <taxon>Bacillati</taxon>
        <taxon>Actinomycetota</taxon>
        <taxon>Actinomycetes</taxon>
        <taxon>Streptosporangiales</taxon>
        <taxon>Streptosporangiaceae</taxon>
        <taxon>Streptosporangium</taxon>
    </lineage>
</organism>